<accession>A0A4U0TT14</accession>
<evidence type="ECO:0000256" key="8">
    <source>
        <dbReference type="ARBA" id="ARBA00025268"/>
    </source>
</evidence>
<evidence type="ECO:0000313" key="12">
    <source>
        <dbReference type="Proteomes" id="UP001175353"/>
    </source>
</evidence>
<evidence type="ECO:0000256" key="1">
    <source>
        <dbReference type="ARBA" id="ARBA00004305"/>
    </source>
</evidence>
<sequence>MTAVDLLRQFVASKSLSPAEIATNRVAVLATYRHLLRAINLSFANDPKLHPAAHRLARESFAKTRRLDSGSIEALEAVKHAQSVAQILRENVVQGRKVGAEGEEKYKLRFTEHTQLRDNDEAGRLKGTTKTFREIRDAQT</sequence>
<evidence type="ECO:0000313" key="10">
    <source>
        <dbReference type="EMBL" id="TKA25381.1"/>
    </source>
</evidence>
<evidence type="ECO:0000256" key="2">
    <source>
        <dbReference type="ARBA" id="ARBA00009949"/>
    </source>
</evidence>
<keyword evidence="12" id="KW-1185">Reference proteome</keyword>
<dbReference type="Proteomes" id="UP000310066">
    <property type="component" value="Unassembled WGS sequence"/>
</dbReference>
<dbReference type="GO" id="GO:0005759">
    <property type="term" value="C:mitochondrial matrix"/>
    <property type="evidence" value="ECO:0007669"/>
    <property type="project" value="UniProtKB-SubCell"/>
</dbReference>
<comment type="function">
    <text evidence="8">Assembly factor required for Rieske Fe-S protein RIP1 incorporation into the cytochrome b-c1 (CIII) complex. Functions as a chaperone, binding to this subunit within the mitochondrial matrix and stabilizing it prior to its translocation and insertion into the late CIII dimeric intermediate within the mitochondrial inner membrane. Modulates the mitochondrial matrix zinc pool.</text>
</comment>
<dbReference type="InterPro" id="IPR050435">
    <property type="entry name" value="MZM1/LYRM7"/>
</dbReference>
<evidence type="ECO:0000256" key="5">
    <source>
        <dbReference type="ARBA" id="ARBA00022946"/>
    </source>
</evidence>
<protein>
    <recommendedName>
        <fullName evidence="4">Mitochondrial zinc maintenance protein 1, mitochondrial</fullName>
    </recommendedName>
</protein>
<dbReference type="EMBL" id="JAUJLE010000007">
    <property type="protein sequence ID" value="KAK1012528.1"/>
    <property type="molecule type" value="Genomic_DNA"/>
</dbReference>
<keyword evidence="5" id="KW-0809">Transit peptide</keyword>
<keyword evidence="6" id="KW-0496">Mitochondrion</keyword>
<dbReference type="CDD" id="cd20267">
    <property type="entry name" value="Complex1_LYR_LYRM7"/>
    <property type="match status" value="1"/>
</dbReference>
<comment type="caution">
    <text evidence="10">The sequence shown here is derived from an EMBL/GenBank/DDBJ whole genome shotgun (WGS) entry which is preliminary data.</text>
</comment>
<proteinExistence type="inferred from homology"/>
<dbReference type="PANTHER" id="PTHR46749">
    <property type="entry name" value="COMPLEX III ASSEMBLY FACTOR LYRM7"/>
    <property type="match status" value="1"/>
</dbReference>
<dbReference type="AlphaFoldDB" id="A0A4U0TT14"/>
<name>A0A4U0TT14_9PEZI</name>
<dbReference type="Proteomes" id="UP001175353">
    <property type="component" value="Unassembled WGS sequence"/>
</dbReference>
<evidence type="ECO:0000256" key="7">
    <source>
        <dbReference type="ARBA" id="ARBA00023186"/>
    </source>
</evidence>
<organism evidence="10 11">
    <name type="scientific">Friedmanniomyces endolithicus</name>
    <dbReference type="NCBI Taxonomy" id="329885"/>
    <lineage>
        <taxon>Eukaryota</taxon>
        <taxon>Fungi</taxon>
        <taxon>Dikarya</taxon>
        <taxon>Ascomycota</taxon>
        <taxon>Pezizomycotina</taxon>
        <taxon>Dothideomycetes</taxon>
        <taxon>Dothideomycetidae</taxon>
        <taxon>Mycosphaerellales</taxon>
        <taxon>Teratosphaeriaceae</taxon>
        <taxon>Friedmanniomyces</taxon>
    </lineage>
</organism>
<dbReference type="EMBL" id="NAJP01000159">
    <property type="protein sequence ID" value="TKA25381.1"/>
    <property type="molecule type" value="Genomic_DNA"/>
</dbReference>
<dbReference type="GO" id="GO:0034551">
    <property type="term" value="P:mitochondrial respiratory chain complex III assembly"/>
    <property type="evidence" value="ECO:0007669"/>
    <property type="project" value="InterPro"/>
</dbReference>
<evidence type="ECO:0000256" key="3">
    <source>
        <dbReference type="ARBA" id="ARBA00011589"/>
    </source>
</evidence>
<gene>
    <name evidence="9" type="primary">MZM1_1</name>
    <name evidence="10" type="ORF">B0A54_17294</name>
    <name evidence="9" type="ORF">LTR91_001771</name>
</gene>
<reference evidence="10 11" key="1">
    <citation type="submission" date="2017-03" db="EMBL/GenBank/DDBJ databases">
        <title>Genomes of endolithic fungi from Antarctica.</title>
        <authorList>
            <person name="Coleine C."/>
            <person name="Masonjones S."/>
            <person name="Stajich J.E."/>
        </authorList>
    </citation>
    <scope>NUCLEOTIDE SEQUENCE [LARGE SCALE GENOMIC DNA]</scope>
    <source>
        <strain evidence="10 11">CCFEE 5311</strain>
    </source>
</reference>
<evidence type="ECO:0000256" key="6">
    <source>
        <dbReference type="ARBA" id="ARBA00023128"/>
    </source>
</evidence>
<evidence type="ECO:0000313" key="9">
    <source>
        <dbReference type="EMBL" id="KAK1012528.1"/>
    </source>
</evidence>
<comment type="subunit">
    <text evidence="3">Interacts with RIP1.</text>
</comment>
<dbReference type="GO" id="GO:0044183">
    <property type="term" value="F:protein folding chaperone"/>
    <property type="evidence" value="ECO:0007669"/>
    <property type="project" value="TreeGrafter"/>
</dbReference>
<dbReference type="PANTHER" id="PTHR46749:SF1">
    <property type="entry name" value="COMPLEX III ASSEMBLY FACTOR LYRM7"/>
    <property type="match status" value="1"/>
</dbReference>
<dbReference type="InterPro" id="IPR045298">
    <property type="entry name" value="Complex1_LYR_LYRM7"/>
</dbReference>
<comment type="similarity">
    <text evidence="2">Belongs to the complex I LYR family. MZM1 subfamily.</text>
</comment>
<evidence type="ECO:0000313" key="11">
    <source>
        <dbReference type="Proteomes" id="UP000310066"/>
    </source>
</evidence>
<comment type="subcellular location">
    <subcellularLocation>
        <location evidence="1">Mitochondrion matrix</location>
    </subcellularLocation>
</comment>
<dbReference type="STRING" id="329885.A0A4U0TT14"/>
<keyword evidence="7" id="KW-0143">Chaperone</keyword>
<dbReference type="OrthoDB" id="529194at2759"/>
<reference evidence="9" key="2">
    <citation type="submission" date="2023-06" db="EMBL/GenBank/DDBJ databases">
        <title>Black Yeasts Isolated from many extreme environments.</title>
        <authorList>
            <person name="Coleine C."/>
            <person name="Stajich J.E."/>
            <person name="Selbmann L."/>
        </authorList>
    </citation>
    <scope>NUCLEOTIDE SEQUENCE</scope>
    <source>
        <strain evidence="9">CCFEE 5200</strain>
    </source>
</reference>
<evidence type="ECO:0000256" key="4">
    <source>
        <dbReference type="ARBA" id="ARBA00015108"/>
    </source>
</evidence>